<name>A0A1G6LEB7_9RHOB</name>
<dbReference type="PANTHER" id="PTHR13847:SF281">
    <property type="entry name" value="FAD DEPENDENT OXIDOREDUCTASE DOMAIN-CONTAINING PROTEIN"/>
    <property type="match status" value="1"/>
</dbReference>
<dbReference type="GO" id="GO:0016491">
    <property type="term" value="F:oxidoreductase activity"/>
    <property type="evidence" value="ECO:0007669"/>
    <property type="project" value="UniProtKB-KW"/>
</dbReference>
<dbReference type="OrthoDB" id="9806601at2"/>
<dbReference type="Gene3D" id="3.30.9.10">
    <property type="entry name" value="D-Amino Acid Oxidase, subunit A, domain 2"/>
    <property type="match status" value="1"/>
</dbReference>
<protein>
    <submittedName>
        <fullName evidence="3">Glycine/D-amino acid oxidase</fullName>
    </submittedName>
</protein>
<dbReference type="Pfam" id="PF01266">
    <property type="entry name" value="DAO"/>
    <property type="match status" value="1"/>
</dbReference>
<accession>A0A1G6LEB7</accession>
<evidence type="ECO:0000313" key="4">
    <source>
        <dbReference type="Proteomes" id="UP000199628"/>
    </source>
</evidence>
<organism evidence="3 4">
    <name type="scientific">Ruegeria marina</name>
    <dbReference type="NCBI Taxonomy" id="639004"/>
    <lineage>
        <taxon>Bacteria</taxon>
        <taxon>Pseudomonadati</taxon>
        <taxon>Pseudomonadota</taxon>
        <taxon>Alphaproteobacteria</taxon>
        <taxon>Rhodobacterales</taxon>
        <taxon>Roseobacteraceae</taxon>
        <taxon>Ruegeria</taxon>
    </lineage>
</organism>
<dbReference type="PRINTS" id="PR00411">
    <property type="entry name" value="PNDRDTASEI"/>
</dbReference>
<sequence length="428" mass="44962">MVKVSENDSNLWHKTCAEQVSAPPLESDTSVDLVIVGGGFTGVSAALHAAQAGASVCLLEAQEIGHGGSGRNVGLANAGLWLPPDDIRAHLGQQAGDRLIALLAGAPARVYDLIARYDIACEPVRNGTLHCAHSAAGLADLRKRHAQLSASGAPVQLLSAEETTRRTGSTVFHGALFDPRAGTIQPLGYVKGLARAAQAAGAKIHARSPVIELSHGDGTWQARTPGGTVRARALIQATNAYHQGLERNAPAYVPVHYFQFATAPLPDALRARILPGGEGCWDTALVMSSFRMDAAGRMIIGAMGDLSHLASGIHRAWVRRKLARLFPELADQPLQMGWHGRIAMTSDHIPKITRPGPNALAAHGYSGRGIGPGTLFGQAMAEALIGGDEGNLPIAAVEGHAERMTGLQQAYYETGATLTHLVRARIGS</sequence>
<dbReference type="RefSeq" id="WP_093027740.1">
    <property type="nucleotide sequence ID" value="NZ_FMZV01000002.1"/>
</dbReference>
<dbReference type="Gene3D" id="3.50.50.60">
    <property type="entry name" value="FAD/NAD(P)-binding domain"/>
    <property type="match status" value="1"/>
</dbReference>
<evidence type="ECO:0000256" key="1">
    <source>
        <dbReference type="ARBA" id="ARBA00023002"/>
    </source>
</evidence>
<evidence type="ECO:0000313" key="3">
    <source>
        <dbReference type="EMBL" id="SDC41297.1"/>
    </source>
</evidence>
<keyword evidence="1" id="KW-0560">Oxidoreductase</keyword>
<dbReference type="AlphaFoldDB" id="A0A1G6LEB7"/>
<proteinExistence type="predicted"/>
<keyword evidence="4" id="KW-1185">Reference proteome</keyword>
<dbReference type="InterPro" id="IPR036188">
    <property type="entry name" value="FAD/NAD-bd_sf"/>
</dbReference>
<reference evidence="4" key="1">
    <citation type="submission" date="2016-10" db="EMBL/GenBank/DDBJ databases">
        <authorList>
            <person name="Varghese N."/>
            <person name="Submissions S."/>
        </authorList>
    </citation>
    <scope>NUCLEOTIDE SEQUENCE [LARGE SCALE GENOMIC DNA]</scope>
    <source>
        <strain evidence="4">CGMCC 1.9108</strain>
    </source>
</reference>
<feature type="domain" description="FAD dependent oxidoreductase" evidence="2">
    <location>
        <begin position="32"/>
        <end position="382"/>
    </location>
</feature>
<dbReference type="SUPFAM" id="SSF51905">
    <property type="entry name" value="FAD/NAD(P)-binding domain"/>
    <property type="match status" value="1"/>
</dbReference>
<dbReference type="InterPro" id="IPR006076">
    <property type="entry name" value="FAD-dep_OxRdtase"/>
</dbReference>
<dbReference type="EMBL" id="FMZV01000002">
    <property type="protein sequence ID" value="SDC41297.1"/>
    <property type="molecule type" value="Genomic_DNA"/>
</dbReference>
<dbReference type="GO" id="GO:0005737">
    <property type="term" value="C:cytoplasm"/>
    <property type="evidence" value="ECO:0007669"/>
    <property type="project" value="TreeGrafter"/>
</dbReference>
<evidence type="ECO:0000259" key="2">
    <source>
        <dbReference type="Pfam" id="PF01266"/>
    </source>
</evidence>
<dbReference type="Proteomes" id="UP000199628">
    <property type="component" value="Unassembled WGS sequence"/>
</dbReference>
<dbReference type="STRING" id="639004.SAMN04488239_102214"/>
<dbReference type="PANTHER" id="PTHR13847">
    <property type="entry name" value="SARCOSINE DEHYDROGENASE-RELATED"/>
    <property type="match status" value="1"/>
</dbReference>
<gene>
    <name evidence="3" type="ORF">SAMN04488239_102214</name>
</gene>